<feature type="compositionally biased region" description="Basic and acidic residues" evidence="1">
    <location>
        <begin position="69"/>
        <end position="79"/>
    </location>
</feature>
<proteinExistence type="predicted"/>
<feature type="compositionally biased region" description="Basic and acidic residues" evidence="1">
    <location>
        <begin position="1"/>
        <end position="10"/>
    </location>
</feature>
<comment type="caution">
    <text evidence="2">The sequence shown here is derived from an EMBL/GenBank/DDBJ whole genome shotgun (WGS) entry which is preliminary data.</text>
</comment>
<gene>
    <name evidence="2" type="ORF">QYF61_009230</name>
</gene>
<dbReference type="AlphaFoldDB" id="A0AAN7MWY8"/>
<name>A0AAN7MWY8_MYCAM</name>
<evidence type="ECO:0000313" key="3">
    <source>
        <dbReference type="Proteomes" id="UP001333110"/>
    </source>
</evidence>
<accession>A0AAN7MWY8</accession>
<keyword evidence="3" id="KW-1185">Reference proteome</keyword>
<reference evidence="2 3" key="1">
    <citation type="journal article" date="2023" name="J. Hered.">
        <title>Chromosome-level genome of the wood stork (Mycteria americana) provides insight into avian chromosome evolution.</title>
        <authorList>
            <person name="Flamio R. Jr."/>
            <person name="Ramstad K.M."/>
        </authorList>
    </citation>
    <scope>NUCLEOTIDE SEQUENCE [LARGE SCALE GENOMIC DNA]</scope>
    <source>
        <strain evidence="2">JAX WOST 10</strain>
    </source>
</reference>
<protein>
    <submittedName>
        <fullName evidence="2">Uncharacterized protein</fullName>
    </submittedName>
</protein>
<dbReference type="Proteomes" id="UP001333110">
    <property type="component" value="Unassembled WGS sequence"/>
</dbReference>
<sequence length="338" mass="36416">MASDREDGQRVCHARQLPGTHPAAFYQQHSTRACPVISGRGKPLLPSVQMEETPAPTVPPHPPSRRRRGADAARPDGQERPALPCSTKAPSPAFADALAAPATLLPGFEPVLAARVASQPPPLAKEVPGRASLWQRGLPAPPACIGWAGPQPCSEGAGRCWVLWIQLPLAEAVEASPKLRLVCRGQVALSGWSRVLETSLWGTQAQRRQGQRRQRWILCRYDGGIVEPGAFKAFGVHETSTGLYIRGATRRGIRDLQKCQRLKAELNVASRSREAILPLHSTPAGQGCLVLSDRAVTCGPACAPTAALAPASPAARHRQRCLRRELLPAEKVQRKEAD</sequence>
<evidence type="ECO:0000313" key="2">
    <source>
        <dbReference type="EMBL" id="KAK4813504.1"/>
    </source>
</evidence>
<evidence type="ECO:0000256" key="1">
    <source>
        <dbReference type="SAM" id="MobiDB-lite"/>
    </source>
</evidence>
<dbReference type="EMBL" id="JAUNZN010000012">
    <property type="protein sequence ID" value="KAK4813504.1"/>
    <property type="molecule type" value="Genomic_DNA"/>
</dbReference>
<feature type="region of interest" description="Disordered" evidence="1">
    <location>
        <begin position="1"/>
        <end position="88"/>
    </location>
</feature>
<organism evidence="2 3">
    <name type="scientific">Mycteria americana</name>
    <name type="common">Wood stork</name>
    <dbReference type="NCBI Taxonomy" id="33587"/>
    <lineage>
        <taxon>Eukaryota</taxon>
        <taxon>Metazoa</taxon>
        <taxon>Chordata</taxon>
        <taxon>Craniata</taxon>
        <taxon>Vertebrata</taxon>
        <taxon>Euteleostomi</taxon>
        <taxon>Archelosauria</taxon>
        <taxon>Archosauria</taxon>
        <taxon>Dinosauria</taxon>
        <taxon>Saurischia</taxon>
        <taxon>Theropoda</taxon>
        <taxon>Coelurosauria</taxon>
        <taxon>Aves</taxon>
        <taxon>Neognathae</taxon>
        <taxon>Neoaves</taxon>
        <taxon>Aequornithes</taxon>
        <taxon>Ciconiiformes</taxon>
        <taxon>Ciconiidae</taxon>
        <taxon>Mycteria</taxon>
    </lineage>
</organism>